<accession>A0A8D0HDF5</accession>
<keyword evidence="2" id="KW-0539">Nucleus</keyword>
<evidence type="ECO:0000313" key="4">
    <source>
        <dbReference type="Ensembl" id="ENSSPUP00000019247.1"/>
    </source>
</evidence>
<dbReference type="InterPro" id="IPR012890">
    <property type="entry name" value="GCFC2-like"/>
</dbReference>
<reference evidence="4" key="2">
    <citation type="submission" date="2025-09" db="UniProtKB">
        <authorList>
            <consortium name="Ensembl"/>
        </authorList>
    </citation>
    <scope>IDENTIFICATION</scope>
</reference>
<dbReference type="PANTHER" id="PTHR12214">
    <property type="entry name" value="GC-RICH SEQUENCE DNA-BINDING FACTOR"/>
    <property type="match status" value="1"/>
</dbReference>
<evidence type="ECO:0008006" key="6">
    <source>
        <dbReference type="Google" id="ProtNLM"/>
    </source>
</evidence>
<evidence type="ECO:0000256" key="2">
    <source>
        <dbReference type="ARBA" id="ARBA00023242"/>
    </source>
</evidence>
<evidence type="ECO:0000256" key="3">
    <source>
        <dbReference type="SAM" id="MobiDB-lite"/>
    </source>
</evidence>
<feature type="compositionally biased region" description="Basic and acidic residues" evidence="3">
    <location>
        <begin position="38"/>
        <end position="48"/>
    </location>
</feature>
<feature type="compositionally biased region" description="Polar residues" evidence="3">
    <location>
        <begin position="194"/>
        <end position="206"/>
    </location>
</feature>
<dbReference type="Ensembl" id="ENSSPUT00000020502.1">
    <property type="protein sequence ID" value="ENSSPUP00000019247.1"/>
    <property type="gene ID" value="ENSSPUG00000014821.1"/>
</dbReference>
<reference evidence="4" key="1">
    <citation type="submission" date="2025-08" db="UniProtKB">
        <authorList>
            <consortium name="Ensembl"/>
        </authorList>
    </citation>
    <scope>IDENTIFICATION</scope>
</reference>
<dbReference type="GO" id="GO:0003677">
    <property type="term" value="F:DNA binding"/>
    <property type="evidence" value="ECO:0007669"/>
    <property type="project" value="InterPro"/>
</dbReference>
<proteinExistence type="predicted"/>
<feature type="compositionally biased region" description="Polar residues" evidence="3">
    <location>
        <begin position="113"/>
        <end position="136"/>
    </location>
</feature>
<feature type="compositionally biased region" description="Basic and acidic residues" evidence="3">
    <location>
        <begin position="238"/>
        <end position="248"/>
    </location>
</feature>
<evidence type="ECO:0000256" key="1">
    <source>
        <dbReference type="ARBA" id="ARBA00004123"/>
    </source>
</evidence>
<dbReference type="GO" id="GO:0005634">
    <property type="term" value="C:nucleus"/>
    <property type="evidence" value="ECO:0007669"/>
    <property type="project" value="UniProtKB-SubCell"/>
</dbReference>
<feature type="compositionally biased region" description="Low complexity" evidence="3">
    <location>
        <begin position="149"/>
        <end position="167"/>
    </location>
</feature>
<keyword evidence="5" id="KW-1185">Reference proteome</keyword>
<dbReference type="Proteomes" id="UP000694392">
    <property type="component" value="Unplaced"/>
</dbReference>
<feature type="compositionally biased region" description="Basic and acidic residues" evidence="3">
    <location>
        <begin position="80"/>
        <end position="92"/>
    </location>
</feature>
<evidence type="ECO:0000313" key="5">
    <source>
        <dbReference type="Proteomes" id="UP000694392"/>
    </source>
</evidence>
<sequence>MFRKPPRRNFRGRRRAGSSSSSSEAEPEPEPSSGCQGEPREAERDPDRPHRRRGARPARAEEDGSAAGLGSEAPPPLSFREGDERDGDEEHFKIKKPAVNTITFRTQKKENPDSASKQNETSQANVQSEFGTLNTKHNSEEDEEDEHNSSASVDYSSSTSGSQSSSSPDREDFSAGKIPDAATTLPLRRKRQLARSQGNYIPLNTSHGDRLFQQKGSSDSESEDESDKKIHFAPRTKSLRERMSEHIVSRGSETSEESQDDDAQNKWEEQQIKKAIKLHKVIYSFSASMLLLFAAK</sequence>
<name>A0A8D0HDF5_SPHPU</name>
<dbReference type="GO" id="GO:0000398">
    <property type="term" value="P:mRNA splicing, via spliceosome"/>
    <property type="evidence" value="ECO:0007669"/>
    <property type="project" value="InterPro"/>
</dbReference>
<feature type="region of interest" description="Disordered" evidence="3">
    <location>
        <begin position="1"/>
        <end position="267"/>
    </location>
</feature>
<comment type="subcellular location">
    <subcellularLocation>
        <location evidence="1">Nucleus</location>
    </subcellularLocation>
</comment>
<protein>
    <recommendedName>
        <fullName evidence="6">GC-rich sequence DNA-binding factor 2</fullName>
    </recommendedName>
</protein>
<feature type="compositionally biased region" description="Basic residues" evidence="3">
    <location>
        <begin position="1"/>
        <end position="16"/>
    </location>
</feature>
<dbReference type="PANTHER" id="PTHR12214:SF4">
    <property type="entry name" value="INTRON LARGE COMPLEX COMPONENT GCFC2"/>
    <property type="match status" value="1"/>
</dbReference>
<organism evidence="4 5">
    <name type="scientific">Sphenodon punctatus</name>
    <name type="common">Tuatara</name>
    <name type="synonym">Hatteria punctata</name>
    <dbReference type="NCBI Taxonomy" id="8508"/>
    <lineage>
        <taxon>Eukaryota</taxon>
        <taxon>Metazoa</taxon>
        <taxon>Chordata</taxon>
        <taxon>Craniata</taxon>
        <taxon>Vertebrata</taxon>
        <taxon>Euteleostomi</taxon>
        <taxon>Lepidosauria</taxon>
        <taxon>Sphenodontia</taxon>
        <taxon>Sphenodontidae</taxon>
        <taxon>Sphenodon</taxon>
    </lineage>
</organism>
<dbReference type="AlphaFoldDB" id="A0A8D0HDF5"/>